<accession>X1KVQ9</accession>
<reference evidence="1" key="1">
    <citation type="journal article" date="2014" name="Front. Microbiol.">
        <title>High frequency of phylogenetically diverse reductive dehalogenase-homologous genes in deep subseafloor sedimentary metagenomes.</title>
        <authorList>
            <person name="Kawai M."/>
            <person name="Futagami T."/>
            <person name="Toyoda A."/>
            <person name="Takaki Y."/>
            <person name="Nishi S."/>
            <person name="Hori S."/>
            <person name="Arai W."/>
            <person name="Tsubouchi T."/>
            <person name="Morono Y."/>
            <person name="Uchiyama I."/>
            <person name="Ito T."/>
            <person name="Fujiyama A."/>
            <person name="Inagaki F."/>
            <person name="Takami H."/>
        </authorList>
    </citation>
    <scope>NUCLEOTIDE SEQUENCE</scope>
    <source>
        <strain evidence="1">Expedition CK06-06</strain>
    </source>
</reference>
<gene>
    <name evidence="1" type="ORF">S03H2_59918</name>
</gene>
<dbReference type="EMBL" id="BARU01038566">
    <property type="protein sequence ID" value="GAH86043.1"/>
    <property type="molecule type" value="Genomic_DNA"/>
</dbReference>
<organism evidence="1">
    <name type="scientific">marine sediment metagenome</name>
    <dbReference type="NCBI Taxonomy" id="412755"/>
    <lineage>
        <taxon>unclassified sequences</taxon>
        <taxon>metagenomes</taxon>
        <taxon>ecological metagenomes</taxon>
    </lineage>
</organism>
<name>X1KVQ9_9ZZZZ</name>
<feature type="non-terminal residue" evidence="1">
    <location>
        <position position="1"/>
    </location>
</feature>
<dbReference type="AlphaFoldDB" id="X1KVQ9"/>
<proteinExistence type="predicted"/>
<comment type="caution">
    <text evidence="1">The sequence shown here is derived from an EMBL/GenBank/DDBJ whole genome shotgun (WGS) entry which is preliminary data.</text>
</comment>
<protein>
    <submittedName>
        <fullName evidence="1">Uncharacterized protein</fullName>
    </submittedName>
</protein>
<evidence type="ECO:0000313" key="1">
    <source>
        <dbReference type="EMBL" id="GAH86043.1"/>
    </source>
</evidence>
<sequence length="191" mass="21139">RDPQSILQLYQRATHAAMVDYWRNTLDNDQRIVWNDLALATTFRSPTCAAYHPSGFSLFLRANVYRVSIGEAVAPVPDSVAAAAPPTFTFGPGAQPGESYIIADGDWHDGKTGKFTLAHSFELSQSIYYWRGKVRARASFNIVDLGALPLLVGIGYPISAGSRQWVRAKAFYGTLGTIVTWPQHAYWDRNG</sequence>